<proteinExistence type="predicted"/>
<dbReference type="Proteomes" id="UP001500063">
    <property type="component" value="Unassembled WGS sequence"/>
</dbReference>
<gene>
    <name evidence="2" type="ORF">GCM10010319_33030</name>
</gene>
<organism evidence="2 3">
    <name type="scientific">Streptomyces blastmyceticus</name>
    <dbReference type="NCBI Taxonomy" id="68180"/>
    <lineage>
        <taxon>Bacteria</taxon>
        <taxon>Bacillati</taxon>
        <taxon>Actinomycetota</taxon>
        <taxon>Actinomycetes</taxon>
        <taxon>Kitasatosporales</taxon>
        <taxon>Streptomycetaceae</taxon>
        <taxon>Streptomyces</taxon>
    </lineage>
</organism>
<evidence type="ECO:0000313" key="2">
    <source>
        <dbReference type="EMBL" id="GAA0353255.1"/>
    </source>
</evidence>
<evidence type="ECO:0000313" key="3">
    <source>
        <dbReference type="Proteomes" id="UP001500063"/>
    </source>
</evidence>
<reference evidence="2 3" key="1">
    <citation type="journal article" date="2019" name="Int. J. Syst. Evol. Microbiol.">
        <title>The Global Catalogue of Microorganisms (GCM) 10K type strain sequencing project: providing services to taxonomists for standard genome sequencing and annotation.</title>
        <authorList>
            <consortium name="The Broad Institute Genomics Platform"/>
            <consortium name="The Broad Institute Genome Sequencing Center for Infectious Disease"/>
            <person name="Wu L."/>
            <person name="Ma J."/>
        </authorList>
    </citation>
    <scope>NUCLEOTIDE SEQUENCE [LARGE SCALE GENOMIC DNA]</scope>
    <source>
        <strain evidence="2 3">JCM 4565</strain>
    </source>
</reference>
<dbReference type="EMBL" id="BAAABW010000017">
    <property type="protein sequence ID" value="GAA0353255.1"/>
    <property type="molecule type" value="Genomic_DNA"/>
</dbReference>
<accession>A0ABN0X2B5</accession>
<sequence length="361" mass="38662">MIKRLVVLITALGLTLLPITGAAQAQGTTQARAAAPSDTAPPPLTDGYGLTQVGTATGTAMNFVITVTTPQVAGRHHIKIILPSDYNADPDKRYPVLYFLHGAGDDPVNQNYPALFKSKSMITVVPDGGLRGWHADWRDQNTAAGAQNWETFHINQVIPFIDANLRTIAAKKGRAVAGVSMGGFGAFHYGQDHPELFSQVASFSGDIDLSVDSMDLRLAVVASLTNAAGALCGNIFGNCNGPYGPTVSSDALFGSPYPVFNADWKWNQIDPSRHMDKLKGIGISIYVGNGNGNPLEAEFWLEGASKHVRDNLNALGMPYYFADYGNGSKWGPKCNGGHNGYCWAQGLEDFIPRLEQAFASS</sequence>
<evidence type="ECO:0000256" key="1">
    <source>
        <dbReference type="SAM" id="SignalP"/>
    </source>
</evidence>
<keyword evidence="1" id="KW-0732">Signal</keyword>
<evidence type="ECO:0008006" key="4">
    <source>
        <dbReference type="Google" id="ProtNLM"/>
    </source>
</evidence>
<feature type="chain" id="PRO_5047119673" description="Esterase" evidence="1">
    <location>
        <begin position="26"/>
        <end position="361"/>
    </location>
</feature>
<dbReference type="Gene3D" id="3.40.50.1820">
    <property type="entry name" value="alpha/beta hydrolase"/>
    <property type="match status" value="1"/>
</dbReference>
<dbReference type="InterPro" id="IPR000801">
    <property type="entry name" value="Esterase-like"/>
</dbReference>
<dbReference type="PANTHER" id="PTHR48098:SF1">
    <property type="entry name" value="DIACYLGLYCEROL ACYLTRANSFERASE_MYCOLYLTRANSFERASE AG85A"/>
    <property type="match status" value="1"/>
</dbReference>
<protein>
    <recommendedName>
        <fullName evidence="4">Esterase</fullName>
    </recommendedName>
</protein>
<name>A0ABN0X2B5_9ACTN</name>
<dbReference type="PANTHER" id="PTHR48098">
    <property type="entry name" value="ENTEROCHELIN ESTERASE-RELATED"/>
    <property type="match status" value="1"/>
</dbReference>
<dbReference type="InterPro" id="IPR029058">
    <property type="entry name" value="AB_hydrolase_fold"/>
</dbReference>
<dbReference type="Pfam" id="PF00756">
    <property type="entry name" value="Esterase"/>
    <property type="match status" value="1"/>
</dbReference>
<dbReference type="InterPro" id="IPR050583">
    <property type="entry name" value="Mycobacterial_A85_antigen"/>
</dbReference>
<dbReference type="SUPFAM" id="SSF53474">
    <property type="entry name" value="alpha/beta-Hydrolases"/>
    <property type="match status" value="1"/>
</dbReference>
<feature type="signal peptide" evidence="1">
    <location>
        <begin position="1"/>
        <end position="25"/>
    </location>
</feature>
<keyword evidence="3" id="KW-1185">Reference proteome</keyword>
<comment type="caution">
    <text evidence="2">The sequence shown here is derived from an EMBL/GenBank/DDBJ whole genome shotgun (WGS) entry which is preliminary data.</text>
</comment>